<accession>A0A7W9CU93</accession>
<comment type="caution">
    <text evidence="2">The sequence shown here is derived from an EMBL/GenBank/DDBJ whole genome shotgun (WGS) entry which is preliminary data.</text>
</comment>
<name>A0A7W9CU93_9HYPH</name>
<evidence type="ECO:0000313" key="2">
    <source>
        <dbReference type="EMBL" id="MBB5751726.1"/>
    </source>
</evidence>
<feature type="chain" id="PRO_5031256794" evidence="1">
    <location>
        <begin position="24"/>
        <end position="112"/>
    </location>
</feature>
<dbReference type="Proteomes" id="UP000523821">
    <property type="component" value="Unassembled WGS sequence"/>
</dbReference>
<dbReference type="EMBL" id="JACHOO010000002">
    <property type="protein sequence ID" value="MBB5751726.1"/>
    <property type="molecule type" value="Genomic_DNA"/>
</dbReference>
<keyword evidence="3" id="KW-1185">Reference proteome</keyword>
<keyword evidence="1" id="KW-0732">Signal</keyword>
<feature type="signal peptide" evidence="1">
    <location>
        <begin position="1"/>
        <end position="23"/>
    </location>
</feature>
<gene>
    <name evidence="2" type="ORF">GGQ63_000778</name>
</gene>
<dbReference type="RefSeq" id="WP_183852748.1">
    <property type="nucleotide sequence ID" value="NZ_JACHOO010000002.1"/>
</dbReference>
<dbReference type="AlphaFoldDB" id="A0A7W9CU93"/>
<protein>
    <submittedName>
        <fullName evidence="2">Uncharacterized protein</fullName>
    </submittedName>
</protein>
<sequence>MRFARRFGVRLASALLVAGIAVLGQTGDGGAQEQRYPRVRAYSCDWLGGRMGADRVWTVWFQGERETIRDRIERTSVRGCFETQADCKAWLYWMQSDFPRMMNFGQCRRGLG</sequence>
<evidence type="ECO:0000313" key="3">
    <source>
        <dbReference type="Proteomes" id="UP000523821"/>
    </source>
</evidence>
<reference evidence="2 3" key="1">
    <citation type="submission" date="2020-08" db="EMBL/GenBank/DDBJ databases">
        <title>Genomic Encyclopedia of Type Strains, Phase IV (KMG-IV): sequencing the most valuable type-strain genomes for metagenomic binning, comparative biology and taxonomic classification.</title>
        <authorList>
            <person name="Goeker M."/>
        </authorList>
    </citation>
    <scope>NUCLEOTIDE SEQUENCE [LARGE SCALE GENOMIC DNA]</scope>
    <source>
        <strain evidence="2 3">DSM 16268</strain>
    </source>
</reference>
<proteinExistence type="predicted"/>
<organism evidence="2 3">
    <name type="scientific">Prosthecomicrobium pneumaticum</name>
    <dbReference type="NCBI Taxonomy" id="81895"/>
    <lineage>
        <taxon>Bacteria</taxon>
        <taxon>Pseudomonadati</taxon>
        <taxon>Pseudomonadota</taxon>
        <taxon>Alphaproteobacteria</taxon>
        <taxon>Hyphomicrobiales</taxon>
        <taxon>Kaistiaceae</taxon>
        <taxon>Prosthecomicrobium</taxon>
    </lineage>
</organism>
<evidence type="ECO:0000256" key="1">
    <source>
        <dbReference type="SAM" id="SignalP"/>
    </source>
</evidence>